<gene>
    <name evidence="1" type="ORF">Q2100_19660</name>
</gene>
<protein>
    <submittedName>
        <fullName evidence="1">Uncharacterized protein</fullName>
    </submittedName>
</protein>
<accession>A0ABT8UNK3</accession>
<sequence>MSFASQCCMPLMPGYLSYLASVAGQDTSSDAAVRRRGVLAHRWRRAVVGLSISGRRAG</sequence>
<reference evidence="1" key="1">
    <citation type="submission" date="2023-07" db="EMBL/GenBank/DDBJ databases">
        <title>Mycolicibacterium sp. nov., a novel bacterial species.</title>
        <authorList>
            <person name="Cao Y."/>
        </authorList>
    </citation>
    <scope>NUCLEOTIDE SEQUENCE</scope>
    <source>
        <strain evidence="1">KC 300</strain>
    </source>
</reference>
<dbReference type="Proteomes" id="UP001168823">
    <property type="component" value="Unassembled WGS sequence"/>
</dbReference>
<proteinExistence type="predicted"/>
<dbReference type="EMBL" id="JAUMSQ010000166">
    <property type="protein sequence ID" value="MDO3637963.1"/>
    <property type="molecule type" value="Genomic_DNA"/>
</dbReference>
<organism evidence="1 2">
    <name type="scientific">Mycolicibacterium arseniciresistens</name>
    <dbReference type="NCBI Taxonomy" id="3062257"/>
    <lineage>
        <taxon>Bacteria</taxon>
        <taxon>Bacillati</taxon>
        <taxon>Actinomycetota</taxon>
        <taxon>Actinomycetes</taxon>
        <taxon>Mycobacteriales</taxon>
        <taxon>Mycobacteriaceae</taxon>
        <taxon>Mycolicibacterium</taxon>
    </lineage>
</organism>
<evidence type="ECO:0000313" key="2">
    <source>
        <dbReference type="Proteomes" id="UP001168823"/>
    </source>
</evidence>
<name>A0ABT8UNK3_9MYCO</name>
<keyword evidence="2" id="KW-1185">Reference proteome</keyword>
<comment type="caution">
    <text evidence="1">The sequence shown here is derived from an EMBL/GenBank/DDBJ whole genome shotgun (WGS) entry which is preliminary data.</text>
</comment>
<evidence type="ECO:0000313" key="1">
    <source>
        <dbReference type="EMBL" id="MDO3637963.1"/>
    </source>
</evidence>
<dbReference type="RefSeq" id="WP_302915415.1">
    <property type="nucleotide sequence ID" value="NZ_JAUMSQ010000166.1"/>
</dbReference>